<accession>A0ACB8YNJ8</accession>
<evidence type="ECO:0000313" key="2">
    <source>
        <dbReference type="Proteomes" id="UP001055879"/>
    </source>
</evidence>
<keyword evidence="2" id="KW-1185">Reference proteome</keyword>
<sequence length="73" mass="7883">MPRHEFTLPTSLLSLLEFGRYHASTFKLPLGAETGKAEAVLPLVGANGLALRQTLTGGKGRVRIRRAIVSSRP</sequence>
<dbReference type="Proteomes" id="UP001055879">
    <property type="component" value="Linkage Group LG12"/>
</dbReference>
<name>A0ACB8YNJ8_ARCLA</name>
<dbReference type="EMBL" id="CM042058">
    <property type="protein sequence ID" value="KAI3685600.1"/>
    <property type="molecule type" value="Genomic_DNA"/>
</dbReference>
<comment type="caution">
    <text evidence="1">The sequence shown here is derived from an EMBL/GenBank/DDBJ whole genome shotgun (WGS) entry which is preliminary data.</text>
</comment>
<gene>
    <name evidence="1" type="ORF">L6452_34850</name>
</gene>
<organism evidence="1 2">
    <name type="scientific">Arctium lappa</name>
    <name type="common">Greater burdock</name>
    <name type="synonym">Lappa major</name>
    <dbReference type="NCBI Taxonomy" id="4217"/>
    <lineage>
        <taxon>Eukaryota</taxon>
        <taxon>Viridiplantae</taxon>
        <taxon>Streptophyta</taxon>
        <taxon>Embryophyta</taxon>
        <taxon>Tracheophyta</taxon>
        <taxon>Spermatophyta</taxon>
        <taxon>Magnoliopsida</taxon>
        <taxon>eudicotyledons</taxon>
        <taxon>Gunneridae</taxon>
        <taxon>Pentapetalae</taxon>
        <taxon>asterids</taxon>
        <taxon>campanulids</taxon>
        <taxon>Asterales</taxon>
        <taxon>Asteraceae</taxon>
        <taxon>Carduoideae</taxon>
        <taxon>Cardueae</taxon>
        <taxon>Arctiinae</taxon>
        <taxon>Arctium</taxon>
    </lineage>
</organism>
<protein>
    <submittedName>
        <fullName evidence="1">Uncharacterized protein</fullName>
    </submittedName>
</protein>
<proteinExistence type="predicted"/>
<reference evidence="2" key="1">
    <citation type="journal article" date="2022" name="Mol. Ecol. Resour.">
        <title>The genomes of chicory, endive, great burdock and yacon provide insights into Asteraceae palaeo-polyploidization history and plant inulin production.</title>
        <authorList>
            <person name="Fan W."/>
            <person name="Wang S."/>
            <person name="Wang H."/>
            <person name="Wang A."/>
            <person name="Jiang F."/>
            <person name="Liu H."/>
            <person name="Zhao H."/>
            <person name="Xu D."/>
            <person name="Zhang Y."/>
        </authorList>
    </citation>
    <scope>NUCLEOTIDE SEQUENCE [LARGE SCALE GENOMIC DNA]</scope>
    <source>
        <strain evidence="2">cv. Niubang</strain>
    </source>
</reference>
<evidence type="ECO:0000313" key="1">
    <source>
        <dbReference type="EMBL" id="KAI3685600.1"/>
    </source>
</evidence>
<reference evidence="1 2" key="2">
    <citation type="journal article" date="2022" name="Mol. Ecol. Resour.">
        <title>The genomes of chicory, endive, great burdock and yacon provide insights into Asteraceae paleo-polyploidization history and plant inulin production.</title>
        <authorList>
            <person name="Fan W."/>
            <person name="Wang S."/>
            <person name="Wang H."/>
            <person name="Wang A."/>
            <person name="Jiang F."/>
            <person name="Liu H."/>
            <person name="Zhao H."/>
            <person name="Xu D."/>
            <person name="Zhang Y."/>
        </authorList>
    </citation>
    <scope>NUCLEOTIDE SEQUENCE [LARGE SCALE GENOMIC DNA]</scope>
    <source>
        <strain evidence="2">cv. Niubang</strain>
    </source>
</reference>